<feature type="transmembrane region" description="Helical" evidence="1">
    <location>
        <begin position="165"/>
        <end position="185"/>
    </location>
</feature>
<reference evidence="2 3" key="1">
    <citation type="submission" date="2020-07" db="EMBL/GenBank/DDBJ databases">
        <title>Sequencing the genomes of 1000 actinobacteria strains.</title>
        <authorList>
            <person name="Klenk H.-P."/>
        </authorList>
    </citation>
    <scope>NUCLEOTIDE SEQUENCE [LARGE SCALE GENOMIC DNA]</scope>
    <source>
        <strain evidence="2 3">DSM 45772</strain>
    </source>
</reference>
<proteinExistence type="predicted"/>
<keyword evidence="3" id="KW-1185">Reference proteome</keyword>
<dbReference type="AlphaFoldDB" id="A0A7Y9J410"/>
<evidence type="ECO:0000313" key="2">
    <source>
        <dbReference type="EMBL" id="NYD34570.1"/>
    </source>
</evidence>
<organism evidence="2 3">
    <name type="scientific">Actinomycetospora corticicola</name>
    <dbReference type="NCBI Taxonomy" id="663602"/>
    <lineage>
        <taxon>Bacteria</taxon>
        <taxon>Bacillati</taxon>
        <taxon>Actinomycetota</taxon>
        <taxon>Actinomycetes</taxon>
        <taxon>Pseudonocardiales</taxon>
        <taxon>Pseudonocardiaceae</taxon>
        <taxon>Actinomycetospora</taxon>
    </lineage>
</organism>
<protein>
    <submittedName>
        <fullName evidence="2">Uncharacterized protein</fullName>
    </submittedName>
</protein>
<keyword evidence="1" id="KW-0812">Transmembrane</keyword>
<evidence type="ECO:0000256" key="1">
    <source>
        <dbReference type="SAM" id="Phobius"/>
    </source>
</evidence>
<gene>
    <name evidence="2" type="ORF">BJ983_000672</name>
</gene>
<dbReference type="RefSeq" id="WP_179792508.1">
    <property type="nucleotide sequence ID" value="NZ_BAABHP010000018.1"/>
</dbReference>
<accession>A0A7Y9J410</accession>
<evidence type="ECO:0000313" key="3">
    <source>
        <dbReference type="Proteomes" id="UP000535890"/>
    </source>
</evidence>
<keyword evidence="1" id="KW-1133">Transmembrane helix</keyword>
<feature type="transmembrane region" description="Helical" evidence="1">
    <location>
        <begin position="190"/>
        <end position="206"/>
    </location>
</feature>
<feature type="transmembrane region" description="Helical" evidence="1">
    <location>
        <begin position="98"/>
        <end position="118"/>
    </location>
</feature>
<comment type="caution">
    <text evidence="2">The sequence shown here is derived from an EMBL/GenBank/DDBJ whole genome shotgun (WGS) entry which is preliminary data.</text>
</comment>
<dbReference type="Proteomes" id="UP000535890">
    <property type="component" value="Unassembled WGS sequence"/>
</dbReference>
<feature type="transmembrane region" description="Helical" evidence="1">
    <location>
        <begin position="74"/>
        <end position="92"/>
    </location>
</feature>
<feature type="transmembrane region" description="Helical" evidence="1">
    <location>
        <begin position="41"/>
        <end position="62"/>
    </location>
</feature>
<name>A0A7Y9J410_9PSEU</name>
<dbReference type="EMBL" id="JACCBN010000001">
    <property type="protein sequence ID" value="NYD34570.1"/>
    <property type="molecule type" value="Genomic_DNA"/>
</dbReference>
<feature type="transmembrane region" description="Helical" evidence="1">
    <location>
        <begin position="130"/>
        <end position="150"/>
    </location>
</feature>
<keyword evidence="1" id="KW-0472">Membrane</keyword>
<sequence length="245" mass="25036">MPELRDRVEAWLLLGLAVVALGAFALRGQPVPATDVVHPAPAGTTIGLLVLVGLLVLAVESVRAARFADPRFRAVRAPLVLALVSQIALVLFGAQPLVAGGAVVVGVVALAAAAGRLVRLEPARTLRTRLTLHGPVSLALGWTAALTPAAGELLGAGLGLGGGEASVLLAWAAVFTVAITGTWAVECVRAPLPFAVALVWGLVWILPGGSGWIVTPVLVAVLAIVWTLVRRLTRGGPPTWSGAFA</sequence>
<feature type="transmembrane region" description="Helical" evidence="1">
    <location>
        <begin position="212"/>
        <end position="229"/>
    </location>
</feature>